<dbReference type="InterPro" id="IPR012334">
    <property type="entry name" value="Pectin_lyas_fold"/>
</dbReference>
<evidence type="ECO:0000313" key="2">
    <source>
        <dbReference type="Proteomes" id="UP000713222"/>
    </source>
</evidence>
<dbReference type="InterPro" id="IPR011050">
    <property type="entry name" value="Pectin_lyase_fold/virulence"/>
</dbReference>
<comment type="caution">
    <text evidence="1">The sequence shown here is derived from an EMBL/GenBank/DDBJ whole genome shotgun (WGS) entry which is preliminary data.</text>
</comment>
<dbReference type="Proteomes" id="UP000713222">
    <property type="component" value="Unassembled WGS sequence"/>
</dbReference>
<dbReference type="AlphaFoldDB" id="A0A964XQI4"/>
<reference evidence="1" key="1">
    <citation type="submission" date="2018-10" db="EMBL/GenBank/DDBJ databases">
        <title>Iterative Subtractive Binning of Freshwater Chronoseries Metagenomes Recovers Nearly Complete Genomes from over Four Hundred Novel Species.</title>
        <authorList>
            <person name="Rodriguez-R L.M."/>
            <person name="Tsementzi D."/>
            <person name="Luo C."/>
            <person name="Konstantinidis K.T."/>
        </authorList>
    </citation>
    <scope>NUCLEOTIDE SEQUENCE</scope>
    <source>
        <strain evidence="1">WB7_6_001</strain>
    </source>
</reference>
<dbReference type="Gene3D" id="2.160.20.10">
    <property type="entry name" value="Single-stranded right-handed beta-helix, Pectin lyase-like"/>
    <property type="match status" value="1"/>
</dbReference>
<evidence type="ECO:0008006" key="3">
    <source>
        <dbReference type="Google" id="ProtNLM"/>
    </source>
</evidence>
<accession>A0A964XQI4</accession>
<evidence type="ECO:0000313" key="1">
    <source>
        <dbReference type="EMBL" id="NBN88233.1"/>
    </source>
</evidence>
<dbReference type="SUPFAM" id="SSF51126">
    <property type="entry name" value="Pectin lyase-like"/>
    <property type="match status" value="1"/>
</dbReference>
<dbReference type="EMBL" id="RGET01000071">
    <property type="protein sequence ID" value="NBN88233.1"/>
    <property type="molecule type" value="Genomic_DNA"/>
</dbReference>
<name>A0A964XQI4_9PROT</name>
<organism evidence="1 2">
    <name type="scientific">Candidatus Fonsibacter lacus</name>
    <dbReference type="NCBI Taxonomy" id="2576439"/>
    <lineage>
        <taxon>Bacteria</taxon>
        <taxon>Pseudomonadati</taxon>
        <taxon>Pseudomonadota</taxon>
        <taxon>Alphaproteobacteria</taxon>
        <taxon>Candidatus Pelagibacterales</taxon>
        <taxon>Candidatus Pelagibacterales incertae sedis</taxon>
        <taxon>Candidatus Fonsibacter</taxon>
    </lineage>
</organism>
<proteinExistence type="predicted"/>
<protein>
    <recommendedName>
        <fullName evidence="3">Pectate lyase superfamily protein domain-containing protein</fullName>
    </recommendedName>
</protein>
<sequence>MVQNGITVKAPSAQMDGGINVLSYFSAAQVTKIKNGTTDFDCSSGIQAAIATGRRVYMPKGLYKCNVNITNRTIIYGDGSTATLLKPWSDSIAIMTYKYAAMSNPAPLDFWTYHSEIRDIGFQFNTAQVGVGFTFSQTTMAAPPIQNWDTATSGALTAAGPADQYSNNVSFYNCHFYGLEKGVLFPDGNIGTEFYSCGFSNNYYGVYTINNKYGGDAMHAGNKYFYGGMFTGNFVGVYINDHSTYGAVNFYGTIFEVNKIAMYAYNTQWQVCPIALYGCWFEFNGLTLDGVPENVNIDSWAGAVRTVVAKPKRSWIFEGDRANVTFDKCGVVSDINCAAVNSQISIRDCQTERIVGTYSGGSCTVDSTSLIINDSPRSEGGLLVDDRVITTGYVRIGLPSIDDLYGPFQPVRARSRYFYVDERSGIVPNMKSLVASETFTAPYTLKDGTGAAPLTGTIVQDGRLFKTCNEFTDASFTTAEFSGMYDTQVGAAAGWYVFTIDIKVFTCADLNNLKFYFWNQNQGGEFASMVYEARVPALNKWYTMTAYAYLPNPLTYKMYFDVQGPTAGGTNTVWRLSAFQAHRFDTLDECVSFIKAGAYSYSGLTLDSTANRIRADFTNATISDRTLFQTLTPNSATRLGAIPNGSSTSSTFNLLNSSSATNCGIGQLAMDNVSARFAATRTGSGSFLPLELRTSDLNRFRIDVNGEVGIGTETAGGTTTQANTQLYNGGVYKASAGVARVYGTGGTFPATTTSAAQVFRSDVATEAAAFTLPALNHFFAVGTGLGAGSSLTNEYAFHGNLAAGTGKWNFYGGGTARNYFAGGVEVVSGATNMTSGFTHIPSAAGAPTGAPTNPSGNVPMYYDSTNNKIYVYSGGTWRSTAALT</sequence>
<gene>
    <name evidence="1" type="ORF">EBV32_03990</name>
</gene>